<sequence length="419" mass="47168">MTQRPKVFAYYFPDWHKDPRNASWFGDAWDEWQLVKSATPRFDGHRQPRQPAAGYFDESDPEIASEQISLARSHGVDGFLVDFYWYDDGHYLNAALDRGLLAAENSSDVTIALMWANHELVDIFPLSVSSDERPRRLRDGAIDRAAFERMARHVVQNYFTQPNYYRVEGKPWFSIYEIGNLVTGLGGIDETHDALRWFDDLARAAGFAGVHLDAVIWGVDLLPRSVATIGSESTDVDPVDLVPSLGFSSVTSYVWVHHAEIAEFDFPRADMAALRESAFDEYEDYAGRLAVPFHPNVTVGWDSSPRLAPAVPFVPGDYPAYPVWDSTPEEFGEGLRRARRFVSEHPTPHPIVTINAWNEWSEGSMLLPDTHHGDGFLRQVLEVFGPVENADATDRVLDAEDEGREPLEPVSASGSEEVR</sequence>
<dbReference type="InterPro" id="IPR032719">
    <property type="entry name" value="WbsX"/>
</dbReference>
<dbReference type="PANTHER" id="PTHR41244:SF1">
    <property type="entry name" value="GLYCOSYLTRANSFERASE"/>
    <property type="match status" value="1"/>
</dbReference>
<evidence type="ECO:0000313" key="2">
    <source>
        <dbReference type="EMBL" id="BDZ52037.1"/>
    </source>
</evidence>
<protein>
    <recommendedName>
        <fullName evidence="4">Glycosyl hydrolase</fullName>
    </recommendedName>
</protein>
<dbReference type="Proteomes" id="UP001321486">
    <property type="component" value="Chromosome"/>
</dbReference>
<dbReference type="EMBL" id="AP027732">
    <property type="protein sequence ID" value="BDZ52037.1"/>
    <property type="molecule type" value="Genomic_DNA"/>
</dbReference>
<keyword evidence="3" id="KW-1185">Reference proteome</keyword>
<feature type="region of interest" description="Disordered" evidence="1">
    <location>
        <begin position="396"/>
        <end position="419"/>
    </location>
</feature>
<evidence type="ECO:0008006" key="4">
    <source>
        <dbReference type="Google" id="ProtNLM"/>
    </source>
</evidence>
<evidence type="ECO:0000256" key="1">
    <source>
        <dbReference type="SAM" id="MobiDB-lite"/>
    </source>
</evidence>
<organism evidence="2 3">
    <name type="scientific">Frondihabitans sucicola</name>
    <dbReference type="NCBI Taxonomy" id="1268041"/>
    <lineage>
        <taxon>Bacteria</taxon>
        <taxon>Bacillati</taxon>
        <taxon>Actinomycetota</taxon>
        <taxon>Actinomycetes</taxon>
        <taxon>Micrococcales</taxon>
        <taxon>Microbacteriaceae</taxon>
        <taxon>Frondihabitans</taxon>
    </lineage>
</organism>
<dbReference type="PANTHER" id="PTHR41244">
    <property type="entry name" value="RHAMNAN SYNTHESIS F"/>
    <property type="match status" value="1"/>
</dbReference>
<reference evidence="3" key="1">
    <citation type="journal article" date="2019" name="Int. J. Syst. Evol. Microbiol.">
        <title>The Global Catalogue of Microorganisms (GCM) 10K type strain sequencing project: providing services to taxonomists for standard genome sequencing and annotation.</title>
        <authorList>
            <consortium name="The Broad Institute Genomics Platform"/>
            <consortium name="The Broad Institute Genome Sequencing Center for Infectious Disease"/>
            <person name="Wu L."/>
            <person name="Ma J."/>
        </authorList>
    </citation>
    <scope>NUCLEOTIDE SEQUENCE [LARGE SCALE GENOMIC DNA]</scope>
    <source>
        <strain evidence="3">NBRC 108728</strain>
    </source>
</reference>
<dbReference type="Pfam" id="PF14307">
    <property type="entry name" value="Glyco_tran_WbsX"/>
    <property type="match status" value="1"/>
</dbReference>
<gene>
    <name evidence="2" type="ORF">GCM10025867_42780</name>
</gene>
<evidence type="ECO:0000313" key="3">
    <source>
        <dbReference type="Proteomes" id="UP001321486"/>
    </source>
</evidence>
<dbReference type="RefSeq" id="WP_286344681.1">
    <property type="nucleotide sequence ID" value="NZ_AP027732.1"/>
</dbReference>
<proteinExistence type="predicted"/>
<accession>A0ABM8GU78</accession>
<dbReference type="Gene3D" id="3.20.20.80">
    <property type="entry name" value="Glycosidases"/>
    <property type="match status" value="1"/>
</dbReference>
<name>A0ABM8GU78_9MICO</name>